<dbReference type="PANTHER" id="PTHR42709:SF6">
    <property type="entry name" value="UNDECAPRENYL PHOSPHATE TRANSPORTER A"/>
    <property type="match status" value="1"/>
</dbReference>
<comment type="similarity">
    <text evidence="2">Belongs to the DedA family.</text>
</comment>
<feature type="transmembrane region" description="Helical" evidence="7">
    <location>
        <begin position="179"/>
        <end position="197"/>
    </location>
</feature>
<dbReference type="Pfam" id="PF09335">
    <property type="entry name" value="VTT_dom"/>
    <property type="match status" value="1"/>
</dbReference>
<dbReference type="RefSeq" id="WP_311073678.1">
    <property type="nucleotide sequence ID" value="NZ_CP134494.1"/>
</dbReference>
<keyword evidence="10" id="KW-1185">Reference proteome</keyword>
<protein>
    <submittedName>
        <fullName evidence="9">DedA family protein</fullName>
    </submittedName>
</protein>
<evidence type="ECO:0000256" key="2">
    <source>
        <dbReference type="ARBA" id="ARBA00010792"/>
    </source>
</evidence>
<evidence type="ECO:0000256" key="1">
    <source>
        <dbReference type="ARBA" id="ARBA00004651"/>
    </source>
</evidence>
<dbReference type="PANTHER" id="PTHR42709">
    <property type="entry name" value="ALKALINE PHOSPHATASE LIKE PROTEIN"/>
    <property type="match status" value="1"/>
</dbReference>
<keyword evidence="4 7" id="KW-0812">Transmembrane</keyword>
<keyword evidence="3" id="KW-1003">Cell membrane</keyword>
<proteinExistence type="inferred from homology"/>
<evidence type="ECO:0000256" key="6">
    <source>
        <dbReference type="ARBA" id="ARBA00023136"/>
    </source>
</evidence>
<name>A0ABY9VKJ1_9BACI</name>
<feature type="domain" description="VTT" evidence="8">
    <location>
        <begin position="30"/>
        <end position="160"/>
    </location>
</feature>
<organism evidence="9 10">
    <name type="scientific">Mesobacillus jeotgali</name>
    <dbReference type="NCBI Taxonomy" id="129985"/>
    <lineage>
        <taxon>Bacteria</taxon>
        <taxon>Bacillati</taxon>
        <taxon>Bacillota</taxon>
        <taxon>Bacilli</taxon>
        <taxon>Bacillales</taxon>
        <taxon>Bacillaceae</taxon>
        <taxon>Mesobacillus</taxon>
    </lineage>
</organism>
<feature type="transmembrane region" description="Helical" evidence="7">
    <location>
        <begin position="12"/>
        <end position="30"/>
    </location>
</feature>
<dbReference type="InterPro" id="IPR032816">
    <property type="entry name" value="VTT_dom"/>
</dbReference>
<dbReference type="EMBL" id="CP134494">
    <property type="protein sequence ID" value="WNF23392.1"/>
    <property type="molecule type" value="Genomic_DNA"/>
</dbReference>
<comment type="subcellular location">
    <subcellularLocation>
        <location evidence="1">Cell membrane</location>
        <topology evidence="1">Multi-pass membrane protein</topology>
    </subcellularLocation>
</comment>
<accession>A0ABY9VKJ1</accession>
<dbReference type="Proteomes" id="UP001303324">
    <property type="component" value="Chromosome"/>
</dbReference>
<dbReference type="InterPro" id="IPR051311">
    <property type="entry name" value="DedA_domain"/>
</dbReference>
<evidence type="ECO:0000259" key="8">
    <source>
        <dbReference type="Pfam" id="PF09335"/>
    </source>
</evidence>
<gene>
    <name evidence="9" type="ORF">RH061_02460</name>
</gene>
<keyword evidence="6 7" id="KW-0472">Membrane</keyword>
<sequence length="202" mass="22404">MEKWLIGIMEEFGYAGVMFLIALENIFPPIPSEVILTFAGFMTASTDLSIAGVILSSTVGSLVGAVLLYGLGRQLGVEKLGRIVDKWGYLLRVTKNDIYKADSWFDRYGAWTVLFCRVIPLLRSLISIPAGISGMAFRTFLLFTTIGTLIWNSVLVYLGATVGASWGEIVAYIDVYSQFIYIILVLISISLLIVLVFRKRKV</sequence>
<evidence type="ECO:0000256" key="4">
    <source>
        <dbReference type="ARBA" id="ARBA00022692"/>
    </source>
</evidence>
<reference evidence="9 10" key="1">
    <citation type="submission" date="2023-09" db="EMBL/GenBank/DDBJ databases">
        <title>Microbial mechanism of fulvic acid promoting antimony reduction mineralization in rice fields.</title>
        <authorList>
            <person name="Chen G."/>
            <person name="Lan J."/>
        </authorList>
    </citation>
    <scope>NUCLEOTIDE SEQUENCE [LARGE SCALE GENOMIC DNA]</scope>
    <source>
        <strain evidence="9 10">PS1</strain>
    </source>
</reference>
<evidence type="ECO:0000313" key="9">
    <source>
        <dbReference type="EMBL" id="WNF23392.1"/>
    </source>
</evidence>
<evidence type="ECO:0000256" key="3">
    <source>
        <dbReference type="ARBA" id="ARBA00022475"/>
    </source>
</evidence>
<evidence type="ECO:0000313" key="10">
    <source>
        <dbReference type="Proteomes" id="UP001303324"/>
    </source>
</evidence>
<feature type="transmembrane region" description="Helical" evidence="7">
    <location>
        <begin position="50"/>
        <end position="72"/>
    </location>
</feature>
<evidence type="ECO:0000256" key="7">
    <source>
        <dbReference type="SAM" id="Phobius"/>
    </source>
</evidence>
<keyword evidence="5 7" id="KW-1133">Transmembrane helix</keyword>
<evidence type="ECO:0000256" key="5">
    <source>
        <dbReference type="ARBA" id="ARBA00022989"/>
    </source>
</evidence>
<feature type="transmembrane region" description="Helical" evidence="7">
    <location>
        <begin position="140"/>
        <end position="159"/>
    </location>
</feature>